<dbReference type="InterPro" id="IPR050276">
    <property type="entry name" value="MshD_Acetyltransferase"/>
</dbReference>
<dbReference type="Pfam" id="PF13508">
    <property type="entry name" value="Acetyltransf_7"/>
    <property type="match status" value="1"/>
</dbReference>
<evidence type="ECO:0000259" key="1">
    <source>
        <dbReference type="PROSITE" id="PS51186"/>
    </source>
</evidence>
<dbReference type="GO" id="GO:0016747">
    <property type="term" value="F:acyltransferase activity, transferring groups other than amino-acyl groups"/>
    <property type="evidence" value="ECO:0007669"/>
    <property type="project" value="InterPro"/>
</dbReference>
<dbReference type="InterPro" id="IPR016181">
    <property type="entry name" value="Acyl_CoA_acyltransferase"/>
</dbReference>
<feature type="domain" description="N-acetyltransferase" evidence="1">
    <location>
        <begin position="7"/>
        <end position="177"/>
    </location>
</feature>
<dbReference type="EMBL" id="CAICTM010000032">
    <property type="protein sequence ID" value="CAB9498164.1"/>
    <property type="molecule type" value="Genomic_DNA"/>
</dbReference>
<dbReference type="CDD" id="cd04301">
    <property type="entry name" value="NAT_SF"/>
    <property type="match status" value="1"/>
</dbReference>
<dbReference type="InterPro" id="IPR000182">
    <property type="entry name" value="GNAT_dom"/>
</dbReference>
<evidence type="ECO:0000313" key="2">
    <source>
        <dbReference type="EMBL" id="CAB9498164.1"/>
    </source>
</evidence>
<organism evidence="2 3">
    <name type="scientific">Seminavis robusta</name>
    <dbReference type="NCBI Taxonomy" id="568900"/>
    <lineage>
        <taxon>Eukaryota</taxon>
        <taxon>Sar</taxon>
        <taxon>Stramenopiles</taxon>
        <taxon>Ochrophyta</taxon>
        <taxon>Bacillariophyta</taxon>
        <taxon>Bacillariophyceae</taxon>
        <taxon>Bacillariophycidae</taxon>
        <taxon>Naviculales</taxon>
        <taxon>Naviculaceae</taxon>
        <taxon>Seminavis</taxon>
    </lineage>
</organism>
<comment type="caution">
    <text evidence="2">The sequence shown here is derived from an EMBL/GenBank/DDBJ whole genome shotgun (WGS) entry which is preliminary data.</text>
</comment>
<protein>
    <submittedName>
        <fullName evidence="2">Acetyltransferase (GNAT) family</fullName>
    </submittedName>
</protein>
<reference evidence="2" key="1">
    <citation type="submission" date="2020-06" db="EMBL/GenBank/DDBJ databases">
        <authorList>
            <consortium name="Plant Systems Biology data submission"/>
        </authorList>
    </citation>
    <scope>NUCLEOTIDE SEQUENCE</scope>
    <source>
        <strain evidence="2">D6</strain>
    </source>
</reference>
<dbReference type="OrthoDB" id="512662at2759"/>
<dbReference type="SUPFAM" id="SSF55729">
    <property type="entry name" value="Acyl-CoA N-acyltransferases (Nat)"/>
    <property type="match status" value="1"/>
</dbReference>
<dbReference type="PANTHER" id="PTHR43617">
    <property type="entry name" value="L-AMINO ACID N-ACETYLTRANSFERASE"/>
    <property type="match status" value="1"/>
</dbReference>
<gene>
    <name evidence="2" type="ORF">SEMRO_32_G021010.1</name>
</gene>
<sequence length="226" mass="25672">MTTKPSVLIRPARADDASDLLYLHQLAAVDPQGLVRQPQEITLEFIVEGFLLPCLQSGIILVAELPVEEDDNEDEHDCKTKQQRIVGDMHALNPTSPIAFQHLLTDVSIAVLPSVQGQGIGRKLFQDFFHRIPTHIARVELYTLSTNARNVQFYERMGFVNEGTQTNRIFYYDCDQTDGKAVQEAEEEDEAAAELRTPIHMAWLNPNFDMKELLLHHKKSLKKHVT</sequence>
<accession>A0A9N8DCB8</accession>
<dbReference type="PROSITE" id="PS51186">
    <property type="entry name" value="GNAT"/>
    <property type="match status" value="1"/>
</dbReference>
<dbReference type="Gene3D" id="3.40.630.30">
    <property type="match status" value="1"/>
</dbReference>
<dbReference type="AlphaFoldDB" id="A0A9N8DCB8"/>
<name>A0A9N8DCB8_9STRA</name>
<evidence type="ECO:0000313" key="3">
    <source>
        <dbReference type="Proteomes" id="UP001153069"/>
    </source>
</evidence>
<keyword evidence="3" id="KW-1185">Reference proteome</keyword>
<proteinExistence type="predicted"/>
<dbReference type="Proteomes" id="UP001153069">
    <property type="component" value="Unassembled WGS sequence"/>
</dbReference>